<evidence type="ECO:0000256" key="17">
    <source>
        <dbReference type="ARBA" id="ARBA00047493"/>
    </source>
</evidence>
<evidence type="ECO:0000256" key="13">
    <source>
        <dbReference type="ARBA" id="ARBA00022909"/>
    </source>
</evidence>
<dbReference type="EC" id="6.3.2.12" evidence="5"/>
<evidence type="ECO:0000256" key="5">
    <source>
        <dbReference type="ARBA" id="ARBA00013023"/>
    </source>
</evidence>
<keyword evidence="11 21" id="KW-0067">ATP-binding</keyword>
<dbReference type="SUPFAM" id="SSF53244">
    <property type="entry name" value="MurD-like peptide ligases, peptide-binding domain"/>
    <property type="match status" value="1"/>
</dbReference>
<feature type="domain" description="Mur ligase central" evidence="23">
    <location>
        <begin position="53"/>
        <end position="204"/>
    </location>
</feature>
<evidence type="ECO:0000256" key="14">
    <source>
        <dbReference type="ARBA" id="ARBA00030048"/>
    </source>
</evidence>
<sequence length="420" mass="45995">MSQNEKVMPATLPAWLTYLESIHPKNIDMGLERLQQVMCRLPIDLSASTVITVAGTNGKGTTCAMIEQACLAAEKSVAVYSSPHLLDFRERVRIDQQMLSAEAYCQAFTQIEAVRGDISLTYFEFTTLAAFLLMTDAKPDVAILEVGLGGRLDAVNIIDPDLAIITSIDLDHQDWLGSTRDAIGFEKAGILRANKAAIIGETDVPASVLGVIEQKRVNASFSGRDFTLTQRGYQWNWHGKRQIEQLPAPSLVPMNAATALAAIEWLALPLTDSQLRELVASVQLPGRCQIIHQQPFVILDVAHNPHACRYLVNKLSQLSYARLHIVVGMLKDKDSANCLPLFNDFAPHWYCASLHGPRGSEADWLLAKLPADAEARGFDTVTAAYQQALASAAKNDLVLVFGSFHTVADVLQYNAQQQGA</sequence>
<evidence type="ECO:0000256" key="12">
    <source>
        <dbReference type="ARBA" id="ARBA00022842"/>
    </source>
</evidence>
<evidence type="ECO:0000259" key="22">
    <source>
        <dbReference type="Pfam" id="PF02875"/>
    </source>
</evidence>
<dbReference type="InterPro" id="IPR004101">
    <property type="entry name" value="Mur_ligase_C"/>
</dbReference>
<comment type="catalytic activity">
    <reaction evidence="17">
        <text>(6S)-5,6,7,8-tetrahydrofolyl-(gamma-L-Glu)(n) + L-glutamate + ATP = (6S)-5,6,7,8-tetrahydrofolyl-(gamma-L-Glu)(n+1) + ADP + phosphate + H(+)</text>
        <dbReference type="Rhea" id="RHEA:10580"/>
        <dbReference type="Rhea" id="RHEA-COMP:14738"/>
        <dbReference type="Rhea" id="RHEA-COMP:14740"/>
        <dbReference type="ChEBI" id="CHEBI:15378"/>
        <dbReference type="ChEBI" id="CHEBI:29985"/>
        <dbReference type="ChEBI" id="CHEBI:30616"/>
        <dbReference type="ChEBI" id="CHEBI:43474"/>
        <dbReference type="ChEBI" id="CHEBI:141005"/>
        <dbReference type="ChEBI" id="CHEBI:456216"/>
        <dbReference type="EC" id="6.3.2.17"/>
    </reaction>
</comment>
<name>A0ABW1XP96_9ALTE</name>
<keyword evidence="9" id="KW-0479">Metal-binding</keyword>
<dbReference type="InterPro" id="IPR036565">
    <property type="entry name" value="Mur-like_cat_sf"/>
</dbReference>
<evidence type="ECO:0000256" key="4">
    <source>
        <dbReference type="ARBA" id="ARBA00008276"/>
    </source>
</evidence>
<dbReference type="Gene3D" id="3.40.1190.10">
    <property type="entry name" value="Mur-like, catalytic domain"/>
    <property type="match status" value="1"/>
</dbReference>
<evidence type="ECO:0000256" key="6">
    <source>
        <dbReference type="ARBA" id="ARBA00013025"/>
    </source>
</evidence>
<dbReference type="PANTHER" id="PTHR11136:SF0">
    <property type="entry name" value="DIHYDROFOLATE SYNTHETASE-RELATED"/>
    <property type="match status" value="1"/>
</dbReference>
<comment type="catalytic activity">
    <reaction evidence="19">
        <text>(6R)-5,10-methylenetetrahydrofolyl-(gamma-L-Glu)(n) + L-glutamate + ATP = (6R)-5,10-methylenetetrahydrofolyl-(gamma-L-Glu)(n+1) + ADP + phosphate + H(+)</text>
        <dbReference type="Rhea" id="RHEA:51912"/>
        <dbReference type="Rhea" id="RHEA-COMP:13257"/>
        <dbReference type="Rhea" id="RHEA-COMP:13258"/>
        <dbReference type="ChEBI" id="CHEBI:15378"/>
        <dbReference type="ChEBI" id="CHEBI:29985"/>
        <dbReference type="ChEBI" id="CHEBI:30616"/>
        <dbReference type="ChEBI" id="CHEBI:43474"/>
        <dbReference type="ChEBI" id="CHEBI:136572"/>
        <dbReference type="ChEBI" id="CHEBI:456216"/>
        <dbReference type="EC" id="6.3.2.17"/>
    </reaction>
</comment>
<keyword evidence="8 21" id="KW-0436">Ligase</keyword>
<evidence type="ECO:0000256" key="10">
    <source>
        <dbReference type="ARBA" id="ARBA00022741"/>
    </source>
</evidence>
<proteinExistence type="inferred from homology"/>
<dbReference type="PIRSF" id="PIRSF001563">
    <property type="entry name" value="Folylpolyglu_synth"/>
    <property type="match status" value="1"/>
</dbReference>
<comment type="pathway">
    <text evidence="3">Cofactor biosynthesis; tetrahydrofolylpolyglutamate biosynthesis.</text>
</comment>
<organism evidence="24 25">
    <name type="scientific">Pseudobowmanella zhangzhouensis</name>
    <dbReference type="NCBI Taxonomy" id="1537679"/>
    <lineage>
        <taxon>Bacteria</taxon>
        <taxon>Pseudomonadati</taxon>
        <taxon>Pseudomonadota</taxon>
        <taxon>Gammaproteobacteria</taxon>
        <taxon>Alteromonadales</taxon>
        <taxon>Alteromonadaceae</taxon>
    </lineage>
</organism>
<dbReference type="InterPro" id="IPR013221">
    <property type="entry name" value="Mur_ligase_cen"/>
</dbReference>
<evidence type="ECO:0000256" key="19">
    <source>
        <dbReference type="ARBA" id="ARBA00049035"/>
    </source>
</evidence>
<dbReference type="GO" id="GO:0004326">
    <property type="term" value="F:tetrahydrofolylpolyglutamate synthase activity"/>
    <property type="evidence" value="ECO:0007669"/>
    <property type="project" value="UniProtKB-EC"/>
</dbReference>
<evidence type="ECO:0000256" key="7">
    <source>
        <dbReference type="ARBA" id="ARBA00019357"/>
    </source>
</evidence>
<dbReference type="Proteomes" id="UP001596364">
    <property type="component" value="Unassembled WGS sequence"/>
</dbReference>
<keyword evidence="25" id="KW-1185">Reference proteome</keyword>
<comment type="function">
    <text evidence="1">Functions in two distinct reactions of the de novo folate biosynthetic pathway. Catalyzes the addition of a glutamate residue to dihydropteroate (7,8-dihydropteroate or H2Pte) to form dihydrofolate (7,8-dihydrofolate monoglutamate or H2Pte-Glu). Also catalyzes successive additions of L-glutamate to tetrahydrofolate or 10-formyltetrahydrofolate or 5,10-methylenetetrahydrofolate, leading to folylpolyglutamate derivatives.</text>
</comment>
<evidence type="ECO:0000259" key="23">
    <source>
        <dbReference type="Pfam" id="PF08245"/>
    </source>
</evidence>
<evidence type="ECO:0000256" key="18">
    <source>
        <dbReference type="ARBA" id="ARBA00047808"/>
    </source>
</evidence>
<dbReference type="NCBIfam" id="TIGR01499">
    <property type="entry name" value="folC"/>
    <property type="match status" value="1"/>
</dbReference>
<dbReference type="Gene3D" id="3.90.190.20">
    <property type="entry name" value="Mur ligase, C-terminal domain"/>
    <property type="match status" value="1"/>
</dbReference>
<feature type="domain" description="Mur ligase C-terminal" evidence="22">
    <location>
        <begin position="286"/>
        <end position="404"/>
    </location>
</feature>
<evidence type="ECO:0000256" key="1">
    <source>
        <dbReference type="ARBA" id="ARBA00002714"/>
    </source>
</evidence>
<dbReference type="GO" id="GO:0008841">
    <property type="term" value="F:dihydrofolate synthase activity"/>
    <property type="evidence" value="ECO:0007669"/>
    <property type="project" value="UniProtKB-EC"/>
</dbReference>
<evidence type="ECO:0000256" key="2">
    <source>
        <dbReference type="ARBA" id="ARBA00004799"/>
    </source>
</evidence>
<evidence type="ECO:0000256" key="20">
    <source>
        <dbReference type="ARBA" id="ARBA00049161"/>
    </source>
</evidence>
<keyword evidence="13" id="KW-0289">Folate biosynthesis</keyword>
<comment type="pathway">
    <text evidence="2">Cofactor biosynthesis; tetrahydrofolate biosynthesis; 7,8-dihydrofolate from 2-amino-4-hydroxy-6-hydroxymethyl-7,8-dihydropteridine diphosphate and 4-aminobenzoate: step 2/2.</text>
</comment>
<evidence type="ECO:0000256" key="11">
    <source>
        <dbReference type="ARBA" id="ARBA00022840"/>
    </source>
</evidence>
<evidence type="ECO:0000313" key="25">
    <source>
        <dbReference type="Proteomes" id="UP001596364"/>
    </source>
</evidence>
<evidence type="ECO:0000313" key="24">
    <source>
        <dbReference type="EMBL" id="MFC6440494.1"/>
    </source>
</evidence>
<dbReference type="InterPro" id="IPR001645">
    <property type="entry name" value="Folylpolyglutamate_synth"/>
</dbReference>
<evidence type="ECO:0000256" key="16">
    <source>
        <dbReference type="ARBA" id="ARBA00032510"/>
    </source>
</evidence>
<keyword evidence="12" id="KW-0460">Magnesium</keyword>
<evidence type="ECO:0000256" key="21">
    <source>
        <dbReference type="PIRNR" id="PIRNR001563"/>
    </source>
</evidence>
<dbReference type="EMBL" id="JBHSUS010000001">
    <property type="protein sequence ID" value="MFC6440494.1"/>
    <property type="molecule type" value="Genomic_DNA"/>
</dbReference>
<dbReference type="Pfam" id="PF08245">
    <property type="entry name" value="Mur_ligase_M"/>
    <property type="match status" value="1"/>
</dbReference>
<keyword evidence="10 21" id="KW-0547">Nucleotide-binding</keyword>
<accession>A0ABW1XP96</accession>
<protein>
    <recommendedName>
        <fullName evidence="7">Dihydrofolate synthase/folylpolyglutamate synthase</fullName>
        <ecNumber evidence="5">6.3.2.12</ecNumber>
        <ecNumber evidence="6">6.3.2.17</ecNumber>
    </recommendedName>
    <alternativeName>
        <fullName evidence="16">Folylpoly-gamma-glutamate synthetase-dihydrofolate synthetase</fullName>
    </alternativeName>
    <alternativeName>
        <fullName evidence="14">Folylpolyglutamate synthetase</fullName>
    </alternativeName>
    <alternativeName>
        <fullName evidence="15">Tetrahydrofolylpolyglutamate synthase</fullName>
    </alternativeName>
</protein>
<dbReference type="InterPro" id="IPR036615">
    <property type="entry name" value="Mur_ligase_C_dom_sf"/>
</dbReference>
<dbReference type="SUPFAM" id="SSF53623">
    <property type="entry name" value="MurD-like peptide ligases, catalytic domain"/>
    <property type="match status" value="1"/>
</dbReference>
<evidence type="ECO:0000256" key="9">
    <source>
        <dbReference type="ARBA" id="ARBA00022723"/>
    </source>
</evidence>
<reference evidence="25" key="1">
    <citation type="journal article" date="2019" name="Int. J. Syst. Evol. Microbiol.">
        <title>The Global Catalogue of Microorganisms (GCM) 10K type strain sequencing project: providing services to taxonomists for standard genome sequencing and annotation.</title>
        <authorList>
            <consortium name="The Broad Institute Genomics Platform"/>
            <consortium name="The Broad Institute Genome Sequencing Center for Infectious Disease"/>
            <person name="Wu L."/>
            <person name="Ma J."/>
        </authorList>
    </citation>
    <scope>NUCLEOTIDE SEQUENCE [LARGE SCALE GENOMIC DNA]</scope>
    <source>
        <strain evidence="25">CGMCC 1.16031</strain>
    </source>
</reference>
<evidence type="ECO:0000256" key="3">
    <source>
        <dbReference type="ARBA" id="ARBA00005150"/>
    </source>
</evidence>
<comment type="caution">
    <text evidence="24">The sequence shown here is derived from an EMBL/GenBank/DDBJ whole genome shotgun (WGS) entry which is preliminary data.</text>
</comment>
<gene>
    <name evidence="24" type="primary">folC</name>
    <name evidence="24" type="ORF">ACFP85_10085</name>
</gene>
<dbReference type="NCBIfam" id="NF008101">
    <property type="entry name" value="PRK10846.1"/>
    <property type="match status" value="1"/>
</dbReference>
<evidence type="ECO:0000256" key="8">
    <source>
        <dbReference type="ARBA" id="ARBA00022598"/>
    </source>
</evidence>
<dbReference type="EC" id="6.3.2.17" evidence="6"/>
<dbReference type="Pfam" id="PF02875">
    <property type="entry name" value="Mur_ligase_C"/>
    <property type="match status" value="1"/>
</dbReference>
<comment type="catalytic activity">
    <reaction evidence="20">
        <text>7,8-dihydropteroate + L-glutamate + ATP = 7,8-dihydrofolate + ADP + phosphate + H(+)</text>
        <dbReference type="Rhea" id="RHEA:23584"/>
        <dbReference type="ChEBI" id="CHEBI:15378"/>
        <dbReference type="ChEBI" id="CHEBI:17839"/>
        <dbReference type="ChEBI" id="CHEBI:29985"/>
        <dbReference type="ChEBI" id="CHEBI:30616"/>
        <dbReference type="ChEBI" id="CHEBI:43474"/>
        <dbReference type="ChEBI" id="CHEBI:57451"/>
        <dbReference type="ChEBI" id="CHEBI:456216"/>
        <dbReference type="EC" id="6.3.2.12"/>
    </reaction>
</comment>
<dbReference type="PANTHER" id="PTHR11136">
    <property type="entry name" value="FOLYLPOLYGLUTAMATE SYNTHASE-RELATED"/>
    <property type="match status" value="1"/>
</dbReference>
<dbReference type="RefSeq" id="WP_131258289.1">
    <property type="nucleotide sequence ID" value="NZ_JBHSUS010000001.1"/>
</dbReference>
<comment type="similarity">
    <text evidence="4 21">Belongs to the folylpolyglutamate synthase family.</text>
</comment>
<evidence type="ECO:0000256" key="15">
    <source>
        <dbReference type="ARBA" id="ARBA00030592"/>
    </source>
</evidence>
<comment type="catalytic activity">
    <reaction evidence="18">
        <text>10-formyltetrahydrofolyl-(gamma-L-Glu)(n) + L-glutamate + ATP = 10-formyltetrahydrofolyl-(gamma-L-Glu)(n+1) + ADP + phosphate + H(+)</text>
        <dbReference type="Rhea" id="RHEA:51904"/>
        <dbReference type="Rhea" id="RHEA-COMP:13088"/>
        <dbReference type="Rhea" id="RHEA-COMP:14300"/>
        <dbReference type="ChEBI" id="CHEBI:15378"/>
        <dbReference type="ChEBI" id="CHEBI:29985"/>
        <dbReference type="ChEBI" id="CHEBI:30616"/>
        <dbReference type="ChEBI" id="CHEBI:43474"/>
        <dbReference type="ChEBI" id="CHEBI:134413"/>
        <dbReference type="ChEBI" id="CHEBI:456216"/>
        <dbReference type="EC" id="6.3.2.17"/>
    </reaction>
</comment>